<dbReference type="Proteomes" id="UP000621560">
    <property type="component" value="Unassembled WGS sequence"/>
</dbReference>
<accession>A0A927BYN4</accession>
<organism evidence="11 12">
    <name type="scientific">Paenibacillus sabuli</name>
    <dbReference type="NCBI Taxonomy" id="2772509"/>
    <lineage>
        <taxon>Bacteria</taxon>
        <taxon>Bacillati</taxon>
        <taxon>Bacillota</taxon>
        <taxon>Bacilli</taxon>
        <taxon>Bacillales</taxon>
        <taxon>Paenibacillaceae</taxon>
        <taxon>Paenibacillus</taxon>
    </lineage>
</organism>
<dbReference type="PANTHER" id="PTHR24421">
    <property type="entry name" value="NITRATE/NITRITE SENSOR PROTEIN NARX-RELATED"/>
    <property type="match status" value="1"/>
</dbReference>
<dbReference type="Pfam" id="PF07730">
    <property type="entry name" value="HisKA_3"/>
    <property type="match status" value="1"/>
</dbReference>
<evidence type="ECO:0000256" key="4">
    <source>
        <dbReference type="ARBA" id="ARBA00022679"/>
    </source>
</evidence>
<evidence type="ECO:0000313" key="11">
    <source>
        <dbReference type="EMBL" id="MBD2847733.1"/>
    </source>
</evidence>
<evidence type="ECO:0000259" key="10">
    <source>
        <dbReference type="SMART" id="SM00387"/>
    </source>
</evidence>
<keyword evidence="6 11" id="KW-0418">Kinase</keyword>
<dbReference type="SMART" id="SM00387">
    <property type="entry name" value="HATPase_c"/>
    <property type="match status" value="1"/>
</dbReference>
<keyword evidence="12" id="KW-1185">Reference proteome</keyword>
<evidence type="ECO:0000256" key="9">
    <source>
        <dbReference type="SAM" id="Phobius"/>
    </source>
</evidence>
<dbReference type="RefSeq" id="WP_190920837.1">
    <property type="nucleotide sequence ID" value="NZ_JACXIZ010000044.1"/>
</dbReference>
<dbReference type="GO" id="GO:0046983">
    <property type="term" value="F:protein dimerization activity"/>
    <property type="evidence" value="ECO:0007669"/>
    <property type="project" value="InterPro"/>
</dbReference>
<feature type="domain" description="Histidine kinase/HSP90-like ATPase" evidence="10">
    <location>
        <begin position="179"/>
        <end position="270"/>
    </location>
</feature>
<dbReference type="CDD" id="cd16917">
    <property type="entry name" value="HATPase_UhpB-NarQ-NarX-like"/>
    <property type="match status" value="1"/>
</dbReference>
<evidence type="ECO:0000256" key="3">
    <source>
        <dbReference type="ARBA" id="ARBA00022553"/>
    </source>
</evidence>
<dbReference type="Gene3D" id="3.30.565.10">
    <property type="entry name" value="Histidine kinase-like ATPase, C-terminal domain"/>
    <property type="match status" value="1"/>
</dbReference>
<dbReference type="GO" id="GO:0016020">
    <property type="term" value="C:membrane"/>
    <property type="evidence" value="ECO:0007669"/>
    <property type="project" value="InterPro"/>
</dbReference>
<keyword evidence="8" id="KW-0902">Two-component regulatory system</keyword>
<protein>
    <recommendedName>
        <fullName evidence="2">histidine kinase</fullName>
        <ecNumber evidence="2">2.7.13.3</ecNumber>
    </recommendedName>
</protein>
<keyword evidence="4" id="KW-0808">Transferase</keyword>
<comment type="catalytic activity">
    <reaction evidence="1">
        <text>ATP + protein L-histidine = ADP + protein N-phospho-L-histidine.</text>
        <dbReference type="EC" id="2.7.13.3"/>
    </reaction>
</comment>
<keyword evidence="9" id="KW-0812">Transmembrane</keyword>
<proteinExistence type="predicted"/>
<dbReference type="InterPro" id="IPR003594">
    <property type="entry name" value="HATPase_dom"/>
</dbReference>
<dbReference type="InterPro" id="IPR011712">
    <property type="entry name" value="Sig_transdc_His_kin_sub3_dim/P"/>
</dbReference>
<feature type="transmembrane region" description="Helical" evidence="9">
    <location>
        <begin position="40"/>
        <end position="58"/>
    </location>
</feature>
<dbReference type="EMBL" id="JACXIZ010000044">
    <property type="protein sequence ID" value="MBD2847733.1"/>
    <property type="molecule type" value="Genomic_DNA"/>
</dbReference>
<reference evidence="11" key="1">
    <citation type="submission" date="2020-09" db="EMBL/GenBank/DDBJ databases">
        <title>A novel bacterium of genus Paenibacillus, isolated from South China Sea.</title>
        <authorList>
            <person name="Huang H."/>
            <person name="Mo K."/>
            <person name="Hu Y."/>
        </authorList>
    </citation>
    <scope>NUCLEOTIDE SEQUENCE</scope>
    <source>
        <strain evidence="11">IB182496</strain>
    </source>
</reference>
<keyword evidence="9" id="KW-1133">Transmembrane helix</keyword>
<dbReference type="SUPFAM" id="SSF55874">
    <property type="entry name" value="ATPase domain of HSP90 chaperone/DNA topoisomerase II/histidine kinase"/>
    <property type="match status" value="1"/>
</dbReference>
<feature type="transmembrane region" description="Helical" evidence="9">
    <location>
        <begin position="7"/>
        <end position="24"/>
    </location>
</feature>
<dbReference type="AlphaFoldDB" id="A0A927BYN4"/>
<evidence type="ECO:0000313" key="12">
    <source>
        <dbReference type="Proteomes" id="UP000621560"/>
    </source>
</evidence>
<dbReference type="GO" id="GO:0005524">
    <property type="term" value="F:ATP binding"/>
    <property type="evidence" value="ECO:0007669"/>
    <property type="project" value="UniProtKB-KW"/>
</dbReference>
<evidence type="ECO:0000256" key="5">
    <source>
        <dbReference type="ARBA" id="ARBA00022741"/>
    </source>
</evidence>
<dbReference type="PANTHER" id="PTHR24421:SF10">
    <property type="entry name" value="NITRATE_NITRITE SENSOR PROTEIN NARQ"/>
    <property type="match status" value="1"/>
</dbReference>
<evidence type="ECO:0000256" key="1">
    <source>
        <dbReference type="ARBA" id="ARBA00000085"/>
    </source>
</evidence>
<evidence type="ECO:0000256" key="8">
    <source>
        <dbReference type="ARBA" id="ARBA00023012"/>
    </source>
</evidence>
<dbReference type="InterPro" id="IPR050482">
    <property type="entry name" value="Sensor_HK_TwoCompSys"/>
</dbReference>
<evidence type="ECO:0000256" key="2">
    <source>
        <dbReference type="ARBA" id="ARBA00012438"/>
    </source>
</evidence>
<name>A0A927BYN4_9BACL</name>
<comment type="caution">
    <text evidence="11">The sequence shown here is derived from an EMBL/GenBank/DDBJ whole genome shotgun (WGS) entry which is preliminary data.</text>
</comment>
<evidence type="ECO:0000256" key="6">
    <source>
        <dbReference type="ARBA" id="ARBA00022777"/>
    </source>
</evidence>
<dbReference type="Pfam" id="PF02518">
    <property type="entry name" value="HATPase_c"/>
    <property type="match status" value="1"/>
</dbReference>
<keyword evidence="3" id="KW-0597">Phosphoprotein</keyword>
<sequence length="271" mass="30415">MTYRQIKWLIMTIPTLTIGIWEYVRHEFLLPYISMELGNWLAPLIVFGVSLLLLTRLFRLMEHNQQELDRARQIQTALQEREKLARELHDGIAQSLFLLNVQVERLEAGGANHEPLRRTVHQTHAYVREAIASLRLPAGQGPLATGMPGVHELVERLRAETGLACEVHWLLPDSGLSAKEKTELLALVREALINVHKHAGASLVRLEAEAWPGGWSCTIMDNGVGFDPEAEVKGHRYGLAMMRDRAKAMGWKLAIARSGGQTMVSIRKEAG</sequence>
<dbReference type="Gene3D" id="1.20.5.1930">
    <property type="match status" value="1"/>
</dbReference>
<evidence type="ECO:0000256" key="7">
    <source>
        <dbReference type="ARBA" id="ARBA00022840"/>
    </source>
</evidence>
<keyword evidence="5" id="KW-0547">Nucleotide-binding</keyword>
<gene>
    <name evidence="11" type="ORF">IDH44_21280</name>
</gene>
<dbReference type="InterPro" id="IPR036890">
    <property type="entry name" value="HATPase_C_sf"/>
</dbReference>
<dbReference type="EC" id="2.7.13.3" evidence="2"/>
<keyword evidence="9" id="KW-0472">Membrane</keyword>
<dbReference type="GO" id="GO:0000155">
    <property type="term" value="F:phosphorelay sensor kinase activity"/>
    <property type="evidence" value="ECO:0007669"/>
    <property type="project" value="InterPro"/>
</dbReference>
<keyword evidence="7" id="KW-0067">ATP-binding</keyword>